<proteinExistence type="predicted"/>
<evidence type="ECO:0000313" key="1">
    <source>
        <dbReference type="EMBL" id="KAJ7760968.1"/>
    </source>
</evidence>
<comment type="caution">
    <text evidence="1">The sequence shown here is derived from an EMBL/GenBank/DDBJ whole genome shotgun (WGS) entry which is preliminary data.</text>
</comment>
<organism evidence="1 2">
    <name type="scientific">Mycena metata</name>
    <dbReference type="NCBI Taxonomy" id="1033252"/>
    <lineage>
        <taxon>Eukaryota</taxon>
        <taxon>Fungi</taxon>
        <taxon>Dikarya</taxon>
        <taxon>Basidiomycota</taxon>
        <taxon>Agaricomycotina</taxon>
        <taxon>Agaricomycetes</taxon>
        <taxon>Agaricomycetidae</taxon>
        <taxon>Agaricales</taxon>
        <taxon>Marasmiineae</taxon>
        <taxon>Mycenaceae</taxon>
        <taxon>Mycena</taxon>
    </lineage>
</organism>
<sequence>MAPLVDDMVVKGPAPRPTIDKVIQRFAVIRSSLTSWQLRSRVIKEDEFFPVLLRPFTHYFRRIRFFASYPCDSFLRNH</sequence>
<accession>A0AAD7NI48</accession>
<reference evidence="1" key="1">
    <citation type="submission" date="2023-03" db="EMBL/GenBank/DDBJ databases">
        <title>Massive genome expansion in bonnet fungi (Mycena s.s.) driven by repeated elements and novel gene families across ecological guilds.</title>
        <authorList>
            <consortium name="Lawrence Berkeley National Laboratory"/>
            <person name="Harder C.B."/>
            <person name="Miyauchi S."/>
            <person name="Viragh M."/>
            <person name="Kuo A."/>
            <person name="Thoen E."/>
            <person name="Andreopoulos B."/>
            <person name="Lu D."/>
            <person name="Skrede I."/>
            <person name="Drula E."/>
            <person name="Henrissat B."/>
            <person name="Morin E."/>
            <person name="Kohler A."/>
            <person name="Barry K."/>
            <person name="LaButti K."/>
            <person name="Morin E."/>
            <person name="Salamov A."/>
            <person name="Lipzen A."/>
            <person name="Mereny Z."/>
            <person name="Hegedus B."/>
            <person name="Baldrian P."/>
            <person name="Stursova M."/>
            <person name="Weitz H."/>
            <person name="Taylor A."/>
            <person name="Grigoriev I.V."/>
            <person name="Nagy L.G."/>
            <person name="Martin F."/>
            <person name="Kauserud H."/>
        </authorList>
    </citation>
    <scope>NUCLEOTIDE SEQUENCE</scope>
    <source>
        <strain evidence="1">CBHHK182m</strain>
    </source>
</reference>
<dbReference type="Proteomes" id="UP001215598">
    <property type="component" value="Unassembled WGS sequence"/>
</dbReference>
<name>A0AAD7NI48_9AGAR</name>
<gene>
    <name evidence="1" type="ORF">B0H16DRAFT_1312590</name>
</gene>
<keyword evidence="2" id="KW-1185">Reference proteome</keyword>
<evidence type="ECO:0000313" key="2">
    <source>
        <dbReference type="Proteomes" id="UP001215598"/>
    </source>
</evidence>
<protein>
    <submittedName>
        <fullName evidence="1">Uncharacterized protein</fullName>
    </submittedName>
</protein>
<dbReference type="EMBL" id="JARKIB010000036">
    <property type="protein sequence ID" value="KAJ7760968.1"/>
    <property type="molecule type" value="Genomic_DNA"/>
</dbReference>
<dbReference type="AlphaFoldDB" id="A0AAD7NI48"/>